<dbReference type="InterPro" id="IPR015899">
    <property type="entry name" value="UDP-GalPyranose_mutase_C"/>
</dbReference>
<dbReference type="PANTHER" id="PTHR21197:SF0">
    <property type="entry name" value="UDP-GALACTOPYRANOSE MUTASE"/>
    <property type="match status" value="1"/>
</dbReference>
<sequence>MPAGPFASPVGVGRAEKEWADLNKVTDIMGSDAIEAFETSIGAPKTEGPVKLDAAILSGDLSTAPKKVDLLIVGGGLSGAVIAERCSKELGMTSLIIDVRDHIGGNCYDYIDSHGIRASKYGAHLFHTKFERVWDYVKQFSKWMPFDHRVKGMVPDKDGVKKLVPIPPVQETVNTLFGESVDSDEAMSAWYETERVKPPSGEPANGEEAALSRVGERLYERIFKHYTKKQWDKYPAELDASVLMRLPCRTSTDDRYFNDEYQALPVNGYTRIFENMLLLDSNISIRLNVDFFKSREEGKLPEYGMLVYTGPIDSYFAQQGMPRLEYRSIEFHEEWIEEPDDGYFQEAMVVNHPSADVDFTRIVEYKHVPNQPSAVKEGKIKGTLIAKEISSAVGDPYYPVPNPENRALYERYRELAEAEQGVCFVGRLASYKYFNMDQAILNALEIYDNMKETGKLAPKRRPEDFGPGDGPK</sequence>
<dbReference type="GO" id="GO:0008767">
    <property type="term" value="F:UDP-galactopyranose mutase activity"/>
    <property type="evidence" value="ECO:0007669"/>
    <property type="project" value="InterPro"/>
</dbReference>
<dbReference type="AlphaFoldDB" id="A0A7S3BYB8"/>
<organism evidence="2">
    <name type="scientific">Haptolina ericina</name>
    <dbReference type="NCBI Taxonomy" id="156174"/>
    <lineage>
        <taxon>Eukaryota</taxon>
        <taxon>Haptista</taxon>
        <taxon>Haptophyta</taxon>
        <taxon>Prymnesiophyceae</taxon>
        <taxon>Prymnesiales</taxon>
        <taxon>Prymnesiaceae</taxon>
        <taxon>Haptolina</taxon>
    </lineage>
</organism>
<dbReference type="SUPFAM" id="SSF54373">
    <property type="entry name" value="FAD-linked reductases, C-terminal domain"/>
    <property type="match status" value="1"/>
</dbReference>
<evidence type="ECO:0000313" key="2">
    <source>
        <dbReference type="EMBL" id="CAE0146612.1"/>
    </source>
</evidence>
<proteinExistence type="predicted"/>
<dbReference type="EMBL" id="HBHX01065801">
    <property type="protein sequence ID" value="CAE0146612.1"/>
    <property type="molecule type" value="Transcribed_RNA"/>
</dbReference>
<evidence type="ECO:0000259" key="1">
    <source>
        <dbReference type="Pfam" id="PF03275"/>
    </source>
</evidence>
<accession>A0A7S3BYB8</accession>
<feature type="domain" description="UDP-galactopyranose mutase C-terminal" evidence="1">
    <location>
        <begin position="222"/>
        <end position="433"/>
    </location>
</feature>
<name>A0A7S3BYB8_9EUKA</name>
<dbReference type="Pfam" id="PF03275">
    <property type="entry name" value="GLF"/>
    <property type="match status" value="1"/>
</dbReference>
<dbReference type="Gene3D" id="3.40.50.720">
    <property type="entry name" value="NAD(P)-binding Rossmann-like Domain"/>
    <property type="match status" value="3"/>
</dbReference>
<dbReference type="SUPFAM" id="SSF51971">
    <property type="entry name" value="Nucleotide-binding domain"/>
    <property type="match status" value="1"/>
</dbReference>
<dbReference type="GO" id="GO:0050660">
    <property type="term" value="F:flavin adenine dinucleotide binding"/>
    <property type="evidence" value="ECO:0007669"/>
    <property type="project" value="TreeGrafter"/>
</dbReference>
<dbReference type="PANTHER" id="PTHR21197">
    <property type="entry name" value="UDP-GALACTOPYRANOSE MUTASE"/>
    <property type="match status" value="1"/>
</dbReference>
<dbReference type="Pfam" id="PF13450">
    <property type="entry name" value="NAD_binding_8"/>
    <property type="match status" value="1"/>
</dbReference>
<protein>
    <recommendedName>
        <fullName evidence="1">UDP-galactopyranose mutase C-terminal domain-containing protein</fullName>
    </recommendedName>
</protein>
<reference evidence="2" key="1">
    <citation type="submission" date="2021-01" db="EMBL/GenBank/DDBJ databases">
        <authorList>
            <person name="Corre E."/>
            <person name="Pelletier E."/>
            <person name="Niang G."/>
            <person name="Scheremetjew M."/>
            <person name="Finn R."/>
            <person name="Kale V."/>
            <person name="Holt S."/>
            <person name="Cochrane G."/>
            <person name="Meng A."/>
            <person name="Brown T."/>
            <person name="Cohen L."/>
        </authorList>
    </citation>
    <scope>NUCLEOTIDE SEQUENCE</scope>
    <source>
        <strain evidence="2">CCMP281</strain>
    </source>
</reference>
<gene>
    <name evidence="2" type="ORF">HERI1096_LOCUS36428</name>
</gene>